<organism evidence="2 3">
    <name type="scientific">Thermothielavioides terrestris (strain ATCC 38088 / NRRL 8126)</name>
    <name type="common">Thielavia terrestris</name>
    <dbReference type="NCBI Taxonomy" id="578455"/>
    <lineage>
        <taxon>Eukaryota</taxon>
        <taxon>Fungi</taxon>
        <taxon>Dikarya</taxon>
        <taxon>Ascomycota</taxon>
        <taxon>Pezizomycotina</taxon>
        <taxon>Sordariomycetes</taxon>
        <taxon>Sordariomycetidae</taxon>
        <taxon>Sordariales</taxon>
        <taxon>Chaetomiaceae</taxon>
        <taxon>Thermothielavioides</taxon>
        <taxon>Thermothielavioides terrestris</taxon>
    </lineage>
</organism>
<gene>
    <name evidence="2" type="ORF">THITE_152296</name>
</gene>
<feature type="compositionally biased region" description="Polar residues" evidence="1">
    <location>
        <begin position="58"/>
        <end position="77"/>
    </location>
</feature>
<dbReference type="Proteomes" id="UP000008181">
    <property type="component" value="Chromosome 2"/>
</dbReference>
<feature type="region of interest" description="Disordered" evidence="1">
    <location>
        <begin position="234"/>
        <end position="255"/>
    </location>
</feature>
<dbReference type="GeneID" id="11520705"/>
<sequence length="346" mass="36626">MSSLRARSSGDEGAGTGDQSQGPVFFNCHIGRVYYTYNQGTAGSGPSRRIGVVAAENISDSETPSPTSVAGTSGSSSRFCARHTHGVYRRAGRQSSLWTNTSSSPRMARTFMRLRRPTLLFPDYSDHAWHMPRRRRAASSRPVSPRQTEILSSSDSEDYSVSDLDSNSDPSGSVPPWVLRTIQELTSDLDLDQSRLDFDRLRLDDLKQEIDWIISLDMMARHGNRPVVRDGGVNGVAAGSEPRRQVNGVNGKDGGADTGVSADASSCCPGRVSQATTVVATGEKEASVPGIGRVGAARQVPAADSGYEAGSEAGRASLGPVTPAEGNEAEVNGVGPGVETVQLGDE</sequence>
<feature type="region of interest" description="Disordered" evidence="1">
    <location>
        <begin position="1"/>
        <end position="21"/>
    </location>
</feature>
<name>G2QYB0_THETT</name>
<reference evidence="2 3" key="1">
    <citation type="journal article" date="2011" name="Nat. Biotechnol.">
        <title>Comparative genomic analysis of the thermophilic biomass-degrading fungi Myceliophthora thermophila and Thielavia terrestris.</title>
        <authorList>
            <person name="Berka R.M."/>
            <person name="Grigoriev I.V."/>
            <person name="Otillar R."/>
            <person name="Salamov A."/>
            <person name="Grimwood J."/>
            <person name="Reid I."/>
            <person name="Ishmael N."/>
            <person name="John T."/>
            <person name="Darmond C."/>
            <person name="Moisan M.-C."/>
            <person name="Henrissat B."/>
            <person name="Coutinho P.M."/>
            <person name="Lombard V."/>
            <person name="Natvig D.O."/>
            <person name="Lindquist E."/>
            <person name="Schmutz J."/>
            <person name="Lucas S."/>
            <person name="Harris P."/>
            <person name="Powlowski J."/>
            <person name="Bellemare A."/>
            <person name="Taylor D."/>
            <person name="Butler G."/>
            <person name="de Vries R.P."/>
            <person name="Allijn I.E."/>
            <person name="van den Brink J."/>
            <person name="Ushinsky S."/>
            <person name="Storms R."/>
            <person name="Powell A.J."/>
            <person name="Paulsen I.T."/>
            <person name="Elbourne L.D.H."/>
            <person name="Baker S.E."/>
            <person name="Magnuson J."/>
            <person name="LaBoissiere S."/>
            <person name="Clutterbuck A.J."/>
            <person name="Martinez D."/>
            <person name="Wogulis M."/>
            <person name="de Leon A.L."/>
            <person name="Rey M.W."/>
            <person name="Tsang A."/>
        </authorList>
    </citation>
    <scope>NUCLEOTIDE SEQUENCE [LARGE SCALE GENOMIC DNA]</scope>
    <source>
        <strain evidence="3">ATCC 38088 / NRRL 8126</strain>
    </source>
</reference>
<dbReference type="AlphaFoldDB" id="G2QYB0"/>
<feature type="region of interest" description="Disordered" evidence="1">
    <location>
        <begin position="134"/>
        <end position="175"/>
    </location>
</feature>
<proteinExistence type="predicted"/>
<evidence type="ECO:0000313" key="3">
    <source>
        <dbReference type="Proteomes" id="UP000008181"/>
    </source>
</evidence>
<dbReference type="KEGG" id="ttt:THITE_152296"/>
<evidence type="ECO:0000313" key="2">
    <source>
        <dbReference type="EMBL" id="AEO66208.1"/>
    </source>
</evidence>
<feature type="region of interest" description="Disordered" evidence="1">
    <location>
        <begin position="56"/>
        <end position="77"/>
    </location>
</feature>
<keyword evidence="3" id="KW-1185">Reference proteome</keyword>
<feature type="region of interest" description="Disordered" evidence="1">
    <location>
        <begin position="301"/>
        <end position="346"/>
    </location>
</feature>
<accession>G2QYB0</accession>
<dbReference type="EMBL" id="CP003010">
    <property type="protein sequence ID" value="AEO66208.1"/>
    <property type="molecule type" value="Genomic_DNA"/>
</dbReference>
<dbReference type="HOGENOM" id="CLU_802112_0_0_1"/>
<dbReference type="RefSeq" id="XP_003652544.1">
    <property type="nucleotide sequence ID" value="XM_003652496.1"/>
</dbReference>
<protein>
    <submittedName>
        <fullName evidence="2">Uncharacterized protein</fullName>
    </submittedName>
</protein>
<evidence type="ECO:0000256" key="1">
    <source>
        <dbReference type="SAM" id="MobiDB-lite"/>
    </source>
</evidence>